<dbReference type="PANTHER" id="PTHR11069:SF23">
    <property type="entry name" value="LYSOSOMAL ACID GLUCOSYLCERAMIDASE"/>
    <property type="match status" value="1"/>
</dbReference>
<evidence type="ECO:0000256" key="3">
    <source>
        <dbReference type="ARBA" id="ARBA00012658"/>
    </source>
</evidence>
<dbReference type="EMBL" id="JARBHB010000001">
    <property type="protein sequence ID" value="KAJ8897274.1"/>
    <property type="molecule type" value="Genomic_DNA"/>
</dbReference>
<keyword evidence="5 6" id="KW-0378">Hydrolase</keyword>
<comment type="similarity">
    <text evidence="2 6">Belongs to the glycosyl hydrolase 30 family.</text>
</comment>
<evidence type="ECO:0000313" key="9">
    <source>
        <dbReference type="EMBL" id="KAJ8897274.1"/>
    </source>
</evidence>
<protein>
    <recommendedName>
        <fullName evidence="3 6">Glucosylceramidase</fullName>
        <ecNumber evidence="3 6">3.2.1.45</ecNumber>
    </recommendedName>
</protein>
<evidence type="ECO:0000259" key="7">
    <source>
        <dbReference type="Pfam" id="PF02055"/>
    </source>
</evidence>
<evidence type="ECO:0000256" key="2">
    <source>
        <dbReference type="ARBA" id="ARBA00005382"/>
    </source>
</evidence>
<dbReference type="InterPro" id="IPR033452">
    <property type="entry name" value="GH30_C"/>
</dbReference>
<evidence type="ECO:0000256" key="6">
    <source>
        <dbReference type="RuleBase" id="RU361188"/>
    </source>
</evidence>
<dbReference type="PANTHER" id="PTHR11069">
    <property type="entry name" value="GLUCOSYLCERAMIDASE"/>
    <property type="match status" value="1"/>
</dbReference>
<organism evidence="9 10">
    <name type="scientific">Dryococelus australis</name>
    <dbReference type="NCBI Taxonomy" id="614101"/>
    <lineage>
        <taxon>Eukaryota</taxon>
        <taxon>Metazoa</taxon>
        <taxon>Ecdysozoa</taxon>
        <taxon>Arthropoda</taxon>
        <taxon>Hexapoda</taxon>
        <taxon>Insecta</taxon>
        <taxon>Pterygota</taxon>
        <taxon>Neoptera</taxon>
        <taxon>Polyneoptera</taxon>
        <taxon>Phasmatodea</taxon>
        <taxon>Verophasmatodea</taxon>
        <taxon>Anareolatae</taxon>
        <taxon>Phasmatidae</taxon>
        <taxon>Eurycanthinae</taxon>
        <taxon>Dryococelus</taxon>
    </lineage>
</organism>
<evidence type="ECO:0000313" key="10">
    <source>
        <dbReference type="Proteomes" id="UP001159363"/>
    </source>
</evidence>
<feature type="domain" description="Glycosyl hydrolase family 30 TIM-barrel" evidence="7">
    <location>
        <begin position="6"/>
        <end position="296"/>
    </location>
</feature>
<gene>
    <name evidence="9" type="ORF">PR048_002620</name>
</gene>
<comment type="caution">
    <text evidence="9">The sequence shown here is derived from an EMBL/GenBank/DDBJ whole genome shotgun (WGS) entry which is preliminary data.</text>
</comment>
<sequence>MCCNCFQMPFLKIAQEVSPEQVKLFGTAWTAPQWMKEIDNTTGKSSLKKEYYQVYANYYIRFLKSYAKEGIKFWGLTPQNEPGVAIILGKVITMGWTPEEMLQYLVENLCPALTANGYGDLKMMLLDDNRNYVPEWIKILKNDSLRACVNGLALHWYTDKTTSVSILDEAHTEYPDKFMIYSEACPEYVCGILFNDHYLRHVVFEPERNPEDQRVILGNWKDGAQYISSIIQASRSSVSNNWVSGWVDLNMAIGLDGGPNWLNETRNDAPVVVNATADEFYKQPTFYGIAHVSRFVRPGSVRVGLHTGSDSLQGVAFLTPDRVTVVVLHNTYVKPVHD</sequence>
<dbReference type="Proteomes" id="UP001159363">
    <property type="component" value="Chromosome 1"/>
</dbReference>
<comment type="catalytic activity">
    <reaction evidence="1">
        <text>a beta-D-glucosyl-(1&lt;-&gt;1')-N-acylsphing-4-enine + H2O = an N-acylsphing-4-enine + D-glucose</text>
        <dbReference type="Rhea" id="RHEA:13269"/>
        <dbReference type="ChEBI" id="CHEBI:4167"/>
        <dbReference type="ChEBI" id="CHEBI:15377"/>
        <dbReference type="ChEBI" id="CHEBI:22801"/>
        <dbReference type="ChEBI" id="CHEBI:52639"/>
        <dbReference type="EC" id="3.2.1.45"/>
    </reaction>
    <physiologicalReaction direction="left-to-right" evidence="1">
        <dbReference type="Rhea" id="RHEA:13270"/>
    </physiologicalReaction>
</comment>
<dbReference type="Pfam" id="PF02055">
    <property type="entry name" value="Glyco_hydro_30"/>
    <property type="match status" value="1"/>
</dbReference>
<proteinExistence type="inferred from homology"/>
<dbReference type="InterPro" id="IPR017853">
    <property type="entry name" value="GH"/>
</dbReference>
<evidence type="ECO:0000256" key="1">
    <source>
        <dbReference type="ARBA" id="ARBA00001013"/>
    </source>
</evidence>
<dbReference type="InterPro" id="IPR001139">
    <property type="entry name" value="Glyco_hydro_30"/>
</dbReference>
<dbReference type="Gene3D" id="3.20.20.80">
    <property type="entry name" value="Glycosidases"/>
    <property type="match status" value="1"/>
</dbReference>
<evidence type="ECO:0000256" key="5">
    <source>
        <dbReference type="ARBA" id="ARBA00022801"/>
    </source>
</evidence>
<accession>A0ABQ9IKR0</accession>
<keyword evidence="10" id="KW-1185">Reference proteome</keyword>
<evidence type="ECO:0000256" key="4">
    <source>
        <dbReference type="ARBA" id="ARBA00022729"/>
    </source>
</evidence>
<keyword evidence="6" id="KW-0746">Sphingolipid metabolism</keyword>
<evidence type="ECO:0000259" key="8">
    <source>
        <dbReference type="Pfam" id="PF17189"/>
    </source>
</evidence>
<dbReference type="Pfam" id="PF17189">
    <property type="entry name" value="Glyco_hydro_30C"/>
    <property type="match status" value="1"/>
</dbReference>
<dbReference type="SUPFAM" id="SSF51445">
    <property type="entry name" value="(Trans)glycosidases"/>
    <property type="match status" value="1"/>
</dbReference>
<reference evidence="9 10" key="1">
    <citation type="submission" date="2023-02" db="EMBL/GenBank/DDBJ databases">
        <title>LHISI_Scaffold_Assembly.</title>
        <authorList>
            <person name="Stuart O.P."/>
            <person name="Cleave R."/>
            <person name="Magrath M.J.L."/>
            <person name="Mikheyev A.S."/>
        </authorList>
    </citation>
    <scope>NUCLEOTIDE SEQUENCE [LARGE SCALE GENOMIC DNA]</scope>
    <source>
        <strain evidence="9">Daus_M_001</strain>
        <tissue evidence="9">Leg muscle</tissue>
    </source>
</reference>
<name>A0ABQ9IKR0_9NEOP</name>
<keyword evidence="6" id="KW-0326">Glycosidase</keyword>
<dbReference type="InterPro" id="IPR033453">
    <property type="entry name" value="Glyco_hydro_30_TIM-barrel"/>
</dbReference>
<dbReference type="EC" id="3.2.1.45" evidence="3 6"/>
<keyword evidence="4" id="KW-0732">Signal</keyword>
<keyword evidence="6" id="KW-0443">Lipid metabolism</keyword>
<feature type="domain" description="Glycosyl hydrolase family 30 beta sandwich" evidence="8">
    <location>
        <begin position="299"/>
        <end position="332"/>
    </location>
</feature>